<keyword evidence="1" id="KW-0547">Nucleotide-binding</keyword>
<dbReference type="PhylomeDB" id="A0A068V9I1"/>
<evidence type="ECO:0008006" key="8">
    <source>
        <dbReference type="Google" id="ProtNLM"/>
    </source>
</evidence>
<evidence type="ECO:0000259" key="5">
    <source>
        <dbReference type="Pfam" id="PF25019"/>
    </source>
</evidence>
<dbReference type="PANTHER" id="PTHR47186">
    <property type="entry name" value="LEUCINE-RICH REPEAT-CONTAINING PROTEIN 57"/>
    <property type="match status" value="1"/>
</dbReference>
<dbReference type="Pfam" id="PF23559">
    <property type="entry name" value="WHD_DRP"/>
    <property type="match status" value="1"/>
</dbReference>
<proteinExistence type="predicted"/>
<dbReference type="InParanoid" id="A0A068V9I1"/>
<evidence type="ECO:0000256" key="1">
    <source>
        <dbReference type="ARBA" id="ARBA00022741"/>
    </source>
</evidence>
<dbReference type="Gramene" id="CDP17164">
    <property type="protein sequence ID" value="CDP17164"/>
    <property type="gene ID" value="GSCOC_T00006332001"/>
</dbReference>
<gene>
    <name evidence="6" type="ORF">GSCOC_T00006332001</name>
</gene>
<dbReference type="AlphaFoldDB" id="A0A068V9I1"/>
<dbReference type="OMA" id="PWEMTES"/>
<dbReference type="EMBL" id="HG739231">
    <property type="protein sequence ID" value="CDP17164.1"/>
    <property type="molecule type" value="Genomic_DNA"/>
</dbReference>
<feature type="region of interest" description="Disordered" evidence="3">
    <location>
        <begin position="136"/>
        <end position="162"/>
    </location>
</feature>
<evidence type="ECO:0000259" key="4">
    <source>
        <dbReference type="Pfam" id="PF23559"/>
    </source>
</evidence>
<feature type="compositionally biased region" description="Basic and acidic residues" evidence="3">
    <location>
        <begin position="7"/>
        <end position="19"/>
    </location>
</feature>
<protein>
    <recommendedName>
        <fullName evidence="8">NB-ARC domain-containing protein</fullName>
    </recommendedName>
</protein>
<keyword evidence="7" id="KW-1185">Reference proteome</keyword>
<name>A0A068V9I1_COFCA</name>
<keyword evidence="2" id="KW-0067">ATP-binding</keyword>
<evidence type="ECO:0000313" key="6">
    <source>
        <dbReference type="EMBL" id="CDP17164.1"/>
    </source>
</evidence>
<dbReference type="PANTHER" id="PTHR47186:SF24">
    <property type="entry name" value="DISEASE RESISTANCE RPP13-LIKE PROTEIN 1"/>
    <property type="match status" value="1"/>
</dbReference>
<dbReference type="SUPFAM" id="SSF52058">
    <property type="entry name" value="L domain-like"/>
    <property type="match status" value="1"/>
</dbReference>
<feature type="domain" description="R13L1/DRL21-like LRR repeat region" evidence="5">
    <location>
        <begin position="462"/>
        <end position="587"/>
    </location>
</feature>
<reference evidence="7" key="1">
    <citation type="journal article" date="2014" name="Science">
        <title>The coffee genome provides insight into the convergent evolution of caffeine biosynthesis.</title>
        <authorList>
            <person name="Denoeud F."/>
            <person name="Carretero-Paulet L."/>
            <person name="Dereeper A."/>
            <person name="Droc G."/>
            <person name="Guyot R."/>
            <person name="Pietrella M."/>
            <person name="Zheng C."/>
            <person name="Alberti A."/>
            <person name="Anthony F."/>
            <person name="Aprea G."/>
            <person name="Aury J.M."/>
            <person name="Bento P."/>
            <person name="Bernard M."/>
            <person name="Bocs S."/>
            <person name="Campa C."/>
            <person name="Cenci A."/>
            <person name="Combes M.C."/>
            <person name="Crouzillat D."/>
            <person name="Da Silva C."/>
            <person name="Daddiego L."/>
            <person name="De Bellis F."/>
            <person name="Dussert S."/>
            <person name="Garsmeur O."/>
            <person name="Gayraud T."/>
            <person name="Guignon V."/>
            <person name="Jahn K."/>
            <person name="Jamilloux V."/>
            <person name="Joet T."/>
            <person name="Labadie K."/>
            <person name="Lan T."/>
            <person name="Leclercq J."/>
            <person name="Lepelley M."/>
            <person name="Leroy T."/>
            <person name="Li L.T."/>
            <person name="Librado P."/>
            <person name="Lopez L."/>
            <person name="Munoz A."/>
            <person name="Noel B."/>
            <person name="Pallavicini A."/>
            <person name="Perrotta G."/>
            <person name="Poncet V."/>
            <person name="Pot D."/>
            <person name="Priyono X."/>
            <person name="Rigoreau M."/>
            <person name="Rouard M."/>
            <person name="Rozas J."/>
            <person name="Tranchant-Dubreuil C."/>
            <person name="VanBuren R."/>
            <person name="Zhang Q."/>
            <person name="Andrade A.C."/>
            <person name="Argout X."/>
            <person name="Bertrand B."/>
            <person name="de Kochko A."/>
            <person name="Graziosi G."/>
            <person name="Henry R.J."/>
            <person name="Jayarama X."/>
            <person name="Ming R."/>
            <person name="Nagai C."/>
            <person name="Rounsley S."/>
            <person name="Sankoff D."/>
            <person name="Giuliano G."/>
            <person name="Albert V.A."/>
            <person name="Wincker P."/>
            <person name="Lashermes P."/>
        </authorList>
    </citation>
    <scope>NUCLEOTIDE SEQUENCE [LARGE SCALE GENOMIC DNA]</scope>
    <source>
        <strain evidence="7">cv. DH200-94</strain>
    </source>
</reference>
<dbReference type="Gene3D" id="3.80.10.10">
    <property type="entry name" value="Ribonuclease Inhibitor"/>
    <property type="match status" value="1"/>
</dbReference>
<dbReference type="Proteomes" id="UP000295252">
    <property type="component" value="Chromosome IV"/>
</dbReference>
<dbReference type="Pfam" id="PF25019">
    <property type="entry name" value="LRR_R13L1-DRL21"/>
    <property type="match status" value="1"/>
</dbReference>
<sequence length="707" mass="80096">MARRQKLLHESKSKRPKDEDAADPSFLKESLKPSRPSNIIPPRRGRVKQRIFESLLPDCAWEPFEPSPPKPVIPPTTKRASELVWGLESAREPFEPSPPMPVIPLTMKHASELVWGKVTEPIVQYVKKIPNKPKVEELSRADQSVSDVASQSSKSYTESTTITDPWEMTESSVLDQSVSKVALNSITDHERSPKMSCILFSCLFGPNFEFDKNSMVQLWVAQGIFEPENEEIMEIVGGTVFDSLVEDNLFVPVRYDNLYGQLFAANENMLDSNLFEGEEQLPMEDFMLADEVGLVSIPSTIKHLSLFCENFDLHIVEVLKSFTGMQTLMLHCECATGFNHVSHDLFLHLKRLRTLDLHQLDITELPSSVGDLEYLHYLDVSETSIKYLPETVDSLYLLQTLKLKGCLQLCRLPKNTRHLVRLRHLDLDIIGQLKSMPVGLGSLTSLQTLSGFLVGKKDGCHIGELMNLVNLRGSLCISRLENISSPDEAEQANLSNKKHITKLQLQWSTCHSDSVQVEEQILERLQPHVGLKELEIFFFNGSKLPSWISDPSFAQIVKITLFKCRNCSLLPSLGMLPSLQFLEIYEMNGVRVIDQVFHRKNGVQKLYAFPKLEKLELDTLLNLEVWDGMENGDFPNLLERRFKQCPKLISLPSLSHLHSLKHMEIIACSELQSLPDDGIPASVETIIVKDCPRIIEQLRVSEWPGLV</sequence>
<dbReference type="InterPro" id="IPR032675">
    <property type="entry name" value="LRR_dom_sf"/>
</dbReference>
<feature type="compositionally biased region" description="Low complexity" evidence="3">
    <location>
        <begin position="141"/>
        <end position="153"/>
    </location>
</feature>
<feature type="domain" description="Disease resistance protein winged helix" evidence="4">
    <location>
        <begin position="203"/>
        <end position="251"/>
    </location>
</feature>
<accession>A0A068V9I1</accession>
<feature type="region of interest" description="Disordered" evidence="3">
    <location>
        <begin position="1"/>
        <end position="44"/>
    </location>
</feature>
<organism evidence="6 7">
    <name type="scientific">Coffea canephora</name>
    <name type="common">Robusta coffee</name>
    <dbReference type="NCBI Taxonomy" id="49390"/>
    <lineage>
        <taxon>Eukaryota</taxon>
        <taxon>Viridiplantae</taxon>
        <taxon>Streptophyta</taxon>
        <taxon>Embryophyta</taxon>
        <taxon>Tracheophyta</taxon>
        <taxon>Spermatophyta</taxon>
        <taxon>Magnoliopsida</taxon>
        <taxon>eudicotyledons</taxon>
        <taxon>Gunneridae</taxon>
        <taxon>Pentapetalae</taxon>
        <taxon>asterids</taxon>
        <taxon>lamiids</taxon>
        <taxon>Gentianales</taxon>
        <taxon>Rubiaceae</taxon>
        <taxon>Ixoroideae</taxon>
        <taxon>Gardenieae complex</taxon>
        <taxon>Bertiereae - Coffeeae clade</taxon>
        <taxon>Coffeeae</taxon>
        <taxon>Coffea</taxon>
    </lineage>
</organism>
<evidence type="ECO:0000256" key="3">
    <source>
        <dbReference type="SAM" id="MobiDB-lite"/>
    </source>
</evidence>
<dbReference type="InterPro" id="IPR058922">
    <property type="entry name" value="WHD_DRP"/>
</dbReference>
<evidence type="ECO:0000256" key="2">
    <source>
        <dbReference type="ARBA" id="ARBA00022840"/>
    </source>
</evidence>
<evidence type="ECO:0000313" key="7">
    <source>
        <dbReference type="Proteomes" id="UP000295252"/>
    </source>
</evidence>
<dbReference type="OrthoDB" id="1935327at2759"/>
<dbReference type="InterPro" id="IPR056789">
    <property type="entry name" value="LRR_R13L1-DRL21"/>
</dbReference>
<feature type="compositionally biased region" description="Low complexity" evidence="3">
    <location>
        <begin position="33"/>
        <end position="42"/>
    </location>
</feature>